<dbReference type="InterPro" id="IPR019271">
    <property type="entry name" value="DUF2284_metal-binding"/>
</dbReference>
<dbReference type="EMBL" id="NJBO01000036">
    <property type="protein sequence ID" value="TKJ37211.1"/>
    <property type="molecule type" value="Genomic_DNA"/>
</dbReference>
<organism evidence="1 2">
    <name type="scientific">candidate division TA06 bacterium B3_TA06</name>
    <dbReference type="NCBI Taxonomy" id="2012487"/>
    <lineage>
        <taxon>Bacteria</taxon>
        <taxon>Bacteria division TA06</taxon>
    </lineage>
</organism>
<comment type="caution">
    <text evidence="1">The sequence shown here is derived from an EMBL/GenBank/DDBJ whole genome shotgun (WGS) entry which is preliminary data.</text>
</comment>
<name>A0A532UQK8_UNCT6</name>
<evidence type="ECO:0000313" key="2">
    <source>
        <dbReference type="Proteomes" id="UP000317778"/>
    </source>
</evidence>
<gene>
    <name evidence="1" type="ORF">CEE36_11225</name>
</gene>
<protein>
    <recommendedName>
        <fullName evidence="3">Metal-binding protein</fullName>
    </recommendedName>
</protein>
<evidence type="ECO:0000313" key="1">
    <source>
        <dbReference type="EMBL" id="TKJ37211.1"/>
    </source>
</evidence>
<proteinExistence type="predicted"/>
<sequence length="167" mass="18799">METSKYEGYINRAKRMGAKEVKLIPADSVVTAQWVRAKCQFGCGVYGKRLTCPPNSPTPEETQRMVNAYQHALLIHGDENTPVNRIVVRLEKRMFLDGYEKAFGMGGGPCFLCEECVEQCRYPDQARPSMEACGIDVYSTVRAHGLPIEVLKNENCKPNYYGLVLIE</sequence>
<dbReference type="Proteomes" id="UP000317778">
    <property type="component" value="Unassembled WGS sequence"/>
</dbReference>
<evidence type="ECO:0008006" key="3">
    <source>
        <dbReference type="Google" id="ProtNLM"/>
    </source>
</evidence>
<reference evidence="1 2" key="1">
    <citation type="submission" date="2017-06" db="EMBL/GenBank/DDBJ databases">
        <title>Novel microbial phyla capable of carbon fixation and sulfur reduction in deep-sea sediments.</title>
        <authorList>
            <person name="Huang J."/>
            <person name="Baker B."/>
            <person name="Wang Y."/>
        </authorList>
    </citation>
    <scope>NUCLEOTIDE SEQUENCE [LARGE SCALE GENOMIC DNA]</scope>
    <source>
        <strain evidence="1">B3_TA06</strain>
    </source>
</reference>
<accession>A0A532UQK8</accession>
<dbReference type="Pfam" id="PF10050">
    <property type="entry name" value="DUF2284"/>
    <property type="match status" value="1"/>
</dbReference>
<dbReference type="AlphaFoldDB" id="A0A532UQK8"/>